<dbReference type="InterPro" id="IPR043968">
    <property type="entry name" value="SGNH"/>
</dbReference>
<sequence length="645" mass="74131">MTQLKYRIDIQGLRAVAVILVLLSHIKIPLFSGGFIGVDIFFVISGYLISGLLLKEYSEKKTINLSNFYFRRLKRLLPALFAMLIGTLLIASILLSSVQLGEQTKSLIYASTWTSNLFFTFAEKNYFGQQQQLDLYLHTWSLGVEEQFYLIWPIFILIIAYFYSTNLKAFTLILLISLVTSFSLSIYWLNQDSQWSFYLMPARVWQFSLGALVYLWHSIKISSTEPTLKLISFLSIVGCIVIISCSIILDDQTVYPGYWAILPSISTALILANRTENILYRLFVSSPLVWIGNRSYSLYLWHWPLLTICFSLGFTGKDIIPAVILTIIFAAISYRYIEKPIWKGNIFNMPAKLGVSISILSILIFTYGLHKYIELAANNQHHQSIQMFSNAKADVPIIYNLHCDSWYKSAKLEPCIFGNPTASKTVVIFGDSIMAQWFSFFLAYFDNEQWRIIVLTKSSCPIIDIEFYYTMIGKNYTVCTTWRNQAIDYLQQIRPEFIFVGSAMSYSFSEEQWVKGSKSILTQLSELSKQVVVFKSTPNLSFYPISCLTRQVESISYRIFASGAECQEKINLQKLEQITNYIQTAIKDLKNVQLLDLNDIVCPQKICRARTPNGEIVFRDNQHITNSFVESQFDLIVKEIDKIVR</sequence>
<protein>
    <submittedName>
        <fullName evidence="1">Acyltransferase family protein</fullName>
        <ecNumber evidence="1">2.3.1.-</ecNumber>
    </submittedName>
</protein>
<comment type="caution">
    <text evidence="1">The sequence shown here is derived from an EMBL/GenBank/DDBJ whole genome shotgun (WGS) entry which is preliminary data.</text>
</comment>
<dbReference type="PANTHER" id="PTHR23028:SF53">
    <property type="entry name" value="ACYL_TRANSF_3 DOMAIN-CONTAINING PROTEIN"/>
    <property type="match status" value="1"/>
</dbReference>
<gene>
    <name evidence="1" type="ORF">ABVT43_05850</name>
</gene>
<proteinExistence type="predicted"/>
<reference evidence="1 2" key="1">
    <citation type="submission" date="2024-06" db="EMBL/GenBank/DDBJ databases">
        <authorList>
            <person name="Li F."/>
        </authorList>
    </citation>
    <scope>NUCLEOTIDE SEQUENCE [LARGE SCALE GENOMIC DNA]</scope>
    <source>
        <strain evidence="1 2">GXAS 311</strain>
    </source>
</reference>
<dbReference type="InterPro" id="IPR002656">
    <property type="entry name" value="Acyl_transf_3_dom"/>
</dbReference>
<dbReference type="EC" id="2.3.1.-" evidence="1"/>
<dbReference type="InterPro" id="IPR050879">
    <property type="entry name" value="Acyltransferase_3"/>
</dbReference>
<keyword evidence="1" id="KW-0012">Acyltransferase</keyword>
<keyword evidence="2" id="KW-1185">Reference proteome</keyword>
<keyword evidence="1" id="KW-0808">Transferase</keyword>
<dbReference type="Pfam" id="PF19040">
    <property type="entry name" value="SGNH"/>
    <property type="match status" value="1"/>
</dbReference>
<evidence type="ECO:0000313" key="1">
    <source>
        <dbReference type="EMBL" id="MET1254643.1"/>
    </source>
</evidence>
<accession>A0ABV2BRT8</accession>
<organism evidence="1 2">
    <name type="scientific">Aliikangiella maris</name>
    <dbReference type="NCBI Taxonomy" id="3162458"/>
    <lineage>
        <taxon>Bacteria</taxon>
        <taxon>Pseudomonadati</taxon>
        <taxon>Pseudomonadota</taxon>
        <taxon>Gammaproteobacteria</taxon>
        <taxon>Oceanospirillales</taxon>
        <taxon>Pleioneaceae</taxon>
        <taxon>Aliikangiella</taxon>
    </lineage>
</organism>
<evidence type="ECO:0000313" key="2">
    <source>
        <dbReference type="Proteomes" id="UP001548189"/>
    </source>
</evidence>
<dbReference type="SUPFAM" id="SSF52266">
    <property type="entry name" value="SGNH hydrolase"/>
    <property type="match status" value="1"/>
</dbReference>
<name>A0ABV2BRT8_9GAMM</name>
<dbReference type="Pfam" id="PF01757">
    <property type="entry name" value="Acyl_transf_3"/>
    <property type="match status" value="1"/>
</dbReference>
<dbReference type="GO" id="GO:0016746">
    <property type="term" value="F:acyltransferase activity"/>
    <property type="evidence" value="ECO:0007669"/>
    <property type="project" value="UniProtKB-KW"/>
</dbReference>
<dbReference type="PANTHER" id="PTHR23028">
    <property type="entry name" value="ACETYLTRANSFERASE"/>
    <property type="match status" value="1"/>
</dbReference>
<dbReference type="EMBL" id="JBEVCJ010000005">
    <property type="protein sequence ID" value="MET1254643.1"/>
    <property type="molecule type" value="Genomic_DNA"/>
</dbReference>
<dbReference type="Proteomes" id="UP001548189">
    <property type="component" value="Unassembled WGS sequence"/>
</dbReference>